<dbReference type="InterPro" id="IPR036188">
    <property type="entry name" value="FAD/NAD-bd_sf"/>
</dbReference>
<evidence type="ECO:0000313" key="6">
    <source>
        <dbReference type="EMBL" id="NNU27206.1"/>
    </source>
</evidence>
<evidence type="ECO:0000313" key="7">
    <source>
        <dbReference type="Proteomes" id="UP000557204"/>
    </source>
</evidence>
<comment type="similarity">
    <text evidence="1">Belongs to the FAD-dependent oxidoreductase family.</text>
</comment>
<proteinExistence type="inferred from homology"/>
<dbReference type="Proteomes" id="UP000557204">
    <property type="component" value="Unassembled WGS sequence"/>
</dbReference>
<accession>A0A849JV12</accession>
<keyword evidence="3" id="KW-0274">FAD</keyword>
<evidence type="ECO:0000256" key="3">
    <source>
        <dbReference type="ARBA" id="ARBA00022827"/>
    </source>
</evidence>
<keyword evidence="4" id="KW-0560">Oxidoreductase</keyword>
<organism evidence="6 7">
    <name type="scientific">Isoptericola sediminis</name>
    <dbReference type="NCBI Taxonomy" id="2733572"/>
    <lineage>
        <taxon>Bacteria</taxon>
        <taxon>Bacillati</taxon>
        <taxon>Actinomycetota</taxon>
        <taxon>Actinomycetes</taxon>
        <taxon>Micrococcales</taxon>
        <taxon>Promicromonosporaceae</taxon>
        <taxon>Isoptericola</taxon>
    </lineage>
</organism>
<dbReference type="SUPFAM" id="SSF51905">
    <property type="entry name" value="FAD/NAD(P)-binding domain"/>
    <property type="match status" value="1"/>
</dbReference>
<dbReference type="Gene3D" id="3.50.50.100">
    <property type="match status" value="1"/>
</dbReference>
<dbReference type="InterPro" id="IPR023753">
    <property type="entry name" value="FAD/NAD-binding_dom"/>
</dbReference>
<dbReference type="EMBL" id="JABFAJ010000011">
    <property type="protein sequence ID" value="NNU27206.1"/>
    <property type="molecule type" value="Genomic_DNA"/>
</dbReference>
<dbReference type="PANTHER" id="PTHR43735">
    <property type="entry name" value="APOPTOSIS-INDUCING FACTOR 1"/>
    <property type="match status" value="1"/>
</dbReference>
<sequence length="352" mass="35729">MGAGYAGVAAANHLTAEAPTPVRVTVVNPREEFVERIRLHQLVAGTGSAVRPLRPLLRPGVDLRLDTVTRVGADGVALAGGGDLAADRIVYAVGSGAGPAMPGALPVRHLDGAVALRHRVDGASAGTPVTVVGGGLTGIEAASELAEAHPHLRVRLVAGALAAGLSPAARDAVRRGLEALGVEVREGEHVDAPGDGITVDATSFAVPGLARDSGLAVDDAGRLLVDDALRGVDVPTVVAAGDAASTPLRMSCQTAIPLGIAAADTVLAELRGEQPRPVSVGLTMTCVSLGRRRGVVQPTDRLDVPRGPVLRGRAAALVKEQVCRATVRFVRRPARAVTRAGDGPLLPATVPA</sequence>
<evidence type="ECO:0000256" key="2">
    <source>
        <dbReference type="ARBA" id="ARBA00022630"/>
    </source>
</evidence>
<gene>
    <name evidence="6" type="ORF">HLI28_06580</name>
</gene>
<evidence type="ECO:0000259" key="5">
    <source>
        <dbReference type="Pfam" id="PF07992"/>
    </source>
</evidence>
<dbReference type="AlphaFoldDB" id="A0A849JV12"/>
<evidence type="ECO:0000256" key="1">
    <source>
        <dbReference type="ARBA" id="ARBA00006442"/>
    </source>
</evidence>
<feature type="domain" description="FAD/NAD(P)-binding" evidence="5">
    <location>
        <begin position="2"/>
        <end position="256"/>
    </location>
</feature>
<name>A0A849JV12_9MICO</name>
<dbReference type="GO" id="GO:0050660">
    <property type="term" value="F:flavin adenine dinucleotide binding"/>
    <property type="evidence" value="ECO:0007669"/>
    <property type="project" value="TreeGrafter"/>
</dbReference>
<evidence type="ECO:0000256" key="4">
    <source>
        <dbReference type="ARBA" id="ARBA00023002"/>
    </source>
</evidence>
<keyword evidence="7" id="KW-1185">Reference proteome</keyword>
<dbReference type="PANTHER" id="PTHR43735:SF3">
    <property type="entry name" value="FERROPTOSIS SUPPRESSOR PROTEIN 1"/>
    <property type="match status" value="1"/>
</dbReference>
<dbReference type="GO" id="GO:0005737">
    <property type="term" value="C:cytoplasm"/>
    <property type="evidence" value="ECO:0007669"/>
    <property type="project" value="TreeGrafter"/>
</dbReference>
<protein>
    <submittedName>
        <fullName evidence="6">FAD-dependent oxidoreductase</fullName>
    </submittedName>
</protein>
<keyword evidence="2" id="KW-0285">Flavoprotein</keyword>
<comment type="caution">
    <text evidence="6">The sequence shown here is derived from an EMBL/GenBank/DDBJ whole genome shotgun (WGS) entry which is preliminary data.</text>
</comment>
<reference evidence="6 7" key="1">
    <citation type="submission" date="2020-05" db="EMBL/GenBank/DDBJ databases">
        <title>Genome sequence of Isoptericola sp. JC619 isolated from Chilika lagoon, India.</title>
        <authorList>
            <person name="Kumar D."/>
            <person name="Appam K."/>
            <person name="Gandham S."/>
            <person name="Uppada J."/>
            <person name="Sasikala C."/>
            <person name="Venkata Ramana C."/>
        </authorList>
    </citation>
    <scope>NUCLEOTIDE SEQUENCE [LARGE SCALE GENOMIC DNA]</scope>
    <source>
        <strain evidence="6 7">JC619</strain>
    </source>
</reference>
<dbReference type="GO" id="GO:0004174">
    <property type="term" value="F:electron-transferring-flavoprotein dehydrogenase activity"/>
    <property type="evidence" value="ECO:0007669"/>
    <property type="project" value="TreeGrafter"/>
</dbReference>
<dbReference type="Pfam" id="PF07992">
    <property type="entry name" value="Pyr_redox_2"/>
    <property type="match status" value="1"/>
</dbReference>